<organism evidence="2 3">
    <name type="scientific">Pectinatus cerevisiiphilus</name>
    <dbReference type="NCBI Taxonomy" id="86956"/>
    <lineage>
        <taxon>Bacteria</taxon>
        <taxon>Bacillati</taxon>
        <taxon>Bacillota</taxon>
        <taxon>Negativicutes</taxon>
        <taxon>Selenomonadales</taxon>
        <taxon>Selenomonadaceae</taxon>
        <taxon>Pectinatus</taxon>
    </lineage>
</organism>
<dbReference type="AlphaFoldDB" id="A0A4V2UR95"/>
<dbReference type="Proteomes" id="UP000295188">
    <property type="component" value="Unassembled WGS sequence"/>
</dbReference>
<feature type="transmembrane region" description="Helical" evidence="1">
    <location>
        <begin position="156"/>
        <end position="182"/>
    </location>
</feature>
<evidence type="ECO:0008006" key="4">
    <source>
        <dbReference type="Google" id="ProtNLM"/>
    </source>
</evidence>
<keyword evidence="1" id="KW-1133">Transmembrane helix</keyword>
<dbReference type="InterPro" id="IPR050256">
    <property type="entry name" value="Glycosyltransferase_2"/>
</dbReference>
<comment type="caution">
    <text evidence="2">The sequence shown here is derived from an EMBL/GenBank/DDBJ whole genome shotgun (WGS) entry which is preliminary data.</text>
</comment>
<protein>
    <recommendedName>
        <fullName evidence="4">Glycosyl transferase family 2</fullName>
    </recommendedName>
</protein>
<name>A0A4V2UR95_9FIRM</name>
<gene>
    <name evidence="2" type="ORF">EDC37_12319</name>
</gene>
<reference evidence="2 3" key="1">
    <citation type="submission" date="2019-03" db="EMBL/GenBank/DDBJ databases">
        <title>Genomic Encyclopedia of Type Strains, Phase IV (KMG-IV): sequencing the most valuable type-strain genomes for metagenomic binning, comparative biology and taxonomic classification.</title>
        <authorList>
            <person name="Goeker M."/>
        </authorList>
    </citation>
    <scope>NUCLEOTIDE SEQUENCE [LARGE SCALE GENOMIC DNA]</scope>
    <source>
        <strain evidence="2 3">DSM 20467</strain>
    </source>
</reference>
<keyword evidence="3" id="KW-1185">Reference proteome</keyword>
<accession>A0A4V2UR95</accession>
<dbReference type="PANTHER" id="PTHR48090">
    <property type="entry name" value="UNDECAPRENYL-PHOSPHATE 4-DEOXY-4-FORMAMIDO-L-ARABINOSE TRANSFERASE-RELATED"/>
    <property type="match status" value="1"/>
</dbReference>
<evidence type="ECO:0000313" key="2">
    <source>
        <dbReference type="EMBL" id="TCS76237.1"/>
    </source>
</evidence>
<keyword evidence="1" id="KW-0472">Membrane</keyword>
<dbReference type="EMBL" id="SMAA01000023">
    <property type="protein sequence ID" value="TCS76237.1"/>
    <property type="molecule type" value="Genomic_DNA"/>
</dbReference>
<dbReference type="PANTHER" id="PTHR48090:SF8">
    <property type="entry name" value="GLYCOSYLTRANSFERASE CSBB-RELATED"/>
    <property type="match status" value="1"/>
</dbReference>
<sequence>MIYWWQKGYKDVCLKRRSREGESFIKKTTSHFYYKLLQHLTDIPIQPDVGDSRLLDRKCIDALKSIRETQRYTKGLFSWIGFEKKEILFDRKPRVAGKTKWNYWKLINLAIQGITSFTITPLRIASGMGAVLAIIAILYMLYILSLTLIYNNPVPGYPSLICIILFIGGIQLFVLGIIGEYLGRVFIESKNRPPYFIKSYIRGEK</sequence>
<feature type="transmembrane region" description="Helical" evidence="1">
    <location>
        <begin position="130"/>
        <end position="150"/>
    </location>
</feature>
<dbReference type="GO" id="GO:0005886">
    <property type="term" value="C:plasma membrane"/>
    <property type="evidence" value="ECO:0007669"/>
    <property type="project" value="TreeGrafter"/>
</dbReference>
<keyword evidence="1" id="KW-0812">Transmembrane</keyword>
<proteinExistence type="predicted"/>
<evidence type="ECO:0000313" key="3">
    <source>
        <dbReference type="Proteomes" id="UP000295188"/>
    </source>
</evidence>
<evidence type="ECO:0000256" key="1">
    <source>
        <dbReference type="SAM" id="Phobius"/>
    </source>
</evidence>